<proteinExistence type="predicted"/>
<dbReference type="EnsemblPlants" id="ORGLA01G0164300.1">
    <property type="protein sequence ID" value="ORGLA01G0164300.1"/>
    <property type="gene ID" value="ORGLA01G0164300"/>
</dbReference>
<feature type="transmembrane region" description="Helical" evidence="3">
    <location>
        <begin position="329"/>
        <end position="353"/>
    </location>
</feature>
<accession>I1NP53</accession>
<dbReference type="InterPro" id="IPR013083">
    <property type="entry name" value="Znf_RING/FYVE/PHD"/>
</dbReference>
<keyword evidence="1" id="KW-0863">Zinc-finger</keyword>
<dbReference type="PROSITE" id="PS50089">
    <property type="entry name" value="ZF_RING_2"/>
    <property type="match status" value="1"/>
</dbReference>
<dbReference type="GO" id="GO:0043022">
    <property type="term" value="F:ribosome binding"/>
    <property type="evidence" value="ECO:0007669"/>
    <property type="project" value="TreeGrafter"/>
</dbReference>
<evidence type="ECO:0000256" key="1">
    <source>
        <dbReference type="PROSITE-ProRule" id="PRU00175"/>
    </source>
</evidence>
<feature type="compositionally biased region" description="Low complexity" evidence="2">
    <location>
        <begin position="75"/>
        <end position="84"/>
    </location>
</feature>
<evidence type="ECO:0000313" key="6">
    <source>
        <dbReference type="Proteomes" id="UP000007306"/>
    </source>
</evidence>
<keyword evidence="6" id="KW-1185">Reference proteome</keyword>
<feature type="domain" description="RING-type" evidence="4">
    <location>
        <begin position="194"/>
        <end position="238"/>
    </location>
</feature>
<gene>
    <name evidence="5" type="primary">LOC127770886</name>
</gene>
<dbReference type="Gramene" id="ORGLA01G0164300.1">
    <property type="protein sequence ID" value="ORGLA01G0164300.1"/>
    <property type="gene ID" value="ORGLA01G0164300"/>
</dbReference>
<dbReference type="Gene3D" id="3.30.40.10">
    <property type="entry name" value="Zinc/RING finger domain, C3HC4 (zinc finger)"/>
    <property type="match status" value="1"/>
</dbReference>
<dbReference type="GO" id="GO:0072344">
    <property type="term" value="P:rescue of stalled ribosome"/>
    <property type="evidence" value="ECO:0007669"/>
    <property type="project" value="InterPro"/>
</dbReference>
<evidence type="ECO:0000256" key="2">
    <source>
        <dbReference type="SAM" id="MobiDB-lite"/>
    </source>
</evidence>
<dbReference type="PANTHER" id="PTHR22938">
    <property type="entry name" value="ZINC FINGER PROTEIN 598"/>
    <property type="match status" value="1"/>
</dbReference>
<name>I1NP53_ORYGL</name>
<dbReference type="PANTHER" id="PTHR22938:SF15">
    <property type="entry name" value="OS01G0568000 PROTEIN"/>
    <property type="match status" value="1"/>
</dbReference>
<dbReference type="HOGENOM" id="CLU_718835_0_0_1"/>
<dbReference type="SMART" id="SM00184">
    <property type="entry name" value="RING"/>
    <property type="match status" value="1"/>
</dbReference>
<dbReference type="GO" id="GO:0061630">
    <property type="term" value="F:ubiquitin protein ligase activity"/>
    <property type="evidence" value="ECO:0007669"/>
    <property type="project" value="InterPro"/>
</dbReference>
<sequence length="385" mass="40158">LDLRSGNLLALSTISFTRAAAGELDLHPGVLLSLSRFRPKRQRVKQRGGGHGRCGAASSRALTGTENGKGEWRGTKTTSSSGSRLASSLVSSAGSRSFTILLLLFFPDQTATCQQTRSTKESKPVRRCSAPPAPPTTAASSPTASTTRLLDDDSSSSAAAGNSHVVIDIDDDDGGVGDSDDSACSSSSAEGPCCAVCMEPLEWVAVGPCGHAVVCSVCAARIRSSRSWQPDLRCCICRAHCPFVVVTRAAAAAAAAPAAMPAVNSYQKWRARGYYWYCTTMLAYFDDVEQYRATRAIARGEVKGGAAVDVDGNDGGGGGRRTLSSCVDVFRFLLIVAIFALFGVLFGSVFSSLTAGGRATPGDNLAFISACAAVSMLGSILFYFA</sequence>
<keyword evidence="3" id="KW-0812">Transmembrane</keyword>
<dbReference type="eggNOG" id="KOG2231">
    <property type="taxonomic scope" value="Eukaryota"/>
</dbReference>
<feature type="region of interest" description="Disordered" evidence="2">
    <location>
        <begin position="40"/>
        <end position="84"/>
    </location>
</feature>
<reference evidence="5 6" key="2">
    <citation type="submission" date="2018-04" db="EMBL/GenBank/DDBJ databases">
        <title>OglaRS2 (Oryza glaberrima Reference Sequence Version 2).</title>
        <authorList>
            <person name="Zhang J."/>
            <person name="Kudrna D."/>
            <person name="Lee S."/>
            <person name="Talag J."/>
            <person name="Rajasekar S."/>
            <person name="Wing R.A."/>
        </authorList>
    </citation>
    <scope>NUCLEOTIDE SEQUENCE [LARGE SCALE GENOMIC DNA]</scope>
    <source>
        <strain evidence="5 6">cv. IRGC 96717</strain>
    </source>
</reference>
<dbReference type="AlphaFoldDB" id="I1NP53"/>
<keyword evidence="3" id="KW-1133">Transmembrane helix</keyword>
<protein>
    <recommendedName>
        <fullName evidence="4">RING-type domain-containing protein</fullName>
    </recommendedName>
</protein>
<feature type="compositionally biased region" description="Acidic residues" evidence="2">
    <location>
        <begin position="168"/>
        <end position="181"/>
    </location>
</feature>
<evidence type="ECO:0000313" key="5">
    <source>
        <dbReference type="EnsemblPlants" id="ORGLA01G0164300.1"/>
    </source>
</evidence>
<dbReference type="InterPro" id="IPR001841">
    <property type="entry name" value="Znf_RING"/>
</dbReference>
<dbReference type="Proteomes" id="UP000007306">
    <property type="component" value="Chromosome 1"/>
</dbReference>
<dbReference type="GO" id="GO:0016567">
    <property type="term" value="P:protein ubiquitination"/>
    <property type="evidence" value="ECO:0007669"/>
    <property type="project" value="TreeGrafter"/>
</dbReference>
<dbReference type="OMA" id="YQKWRAR"/>
<organism evidence="5 6">
    <name type="scientific">Oryza glaberrima</name>
    <name type="common">African rice</name>
    <dbReference type="NCBI Taxonomy" id="4538"/>
    <lineage>
        <taxon>Eukaryota</taxon>
        <taxon>Viridiplantae</taxon>
        <taxon>Streptophyta</taxon>
        <taxon>Embryophyta</taxon>
        <taxon>Tracheophyta</taxon>
        <taxon>Spermatophyta</taxon>
        <taxon>Magnoliopsida</taxon>
        <taxon>Liliopsida</taxon>
        <taxon>Poales</taxon>
        <taxon>Poaceae</taxon>
        <taxon>BOP clade</taxon>
        <taxon>Oryzoideae</taxon>
        <taxon>Oryzeae</taxon>
        <taxon>Oryzinae</taxon>
        <taxon>Oryza</taxon>
    </lineage>
</organism>
<keyword evidence="1" id="KW-0862">Zinc</keyword>
<feature type="transmembrane region" description="Helical" evidence="3">
    <location>
        <begin position="365"/>
        <end position="384"/>
    </location>
</feature>
<evidence type="ECO:0000259" key="4">
    <source>
        <dbReference type="PROSITE" id="PS50089"/>
    </source>
</evidence>
<feature type="region of interest" description="Disordered" evidence="2">
    <location>
        <begin position="115"/>
        <end position="188"/>
    </location>
</feature>
<keyword evidence="3" id="KW-0472">Membrane</keyword>
<evidence type="ECO:0000256" key="3">
    <source>
        <dbReference type="SAM" id="Phobius"/>
    </source>
</evidence>
<feature type="compositionally biased region" description="Basic residues" evidence="2">
    <location>
        <begin position="40"/>
        <end position="50"/>
    </location>
</feature>
<dbReference type="SUPFAM" id="SSF57850">
    <property type="entry name" value="RING/U-box"/>
    <property type="match status" value="1"/>
</dbReference>
<keyword evidence="1" id="KW-0479">Metal-binding</keyword>
<dbReference type="GO" id="GO:0008270">
    <property type="term" value="F:zinc ion binding"/>
    <property type="evidence" value="ECO:0007669"/>
    <property type="project" value="UniProtKB-KW"/>
</dbReference>
<dbReference type="InterPro" id="IPR044288">
    <property type="entry name" value="ZNF598/HEL2"/>
</dbReference>
<feature type="compositionally biased region" description="Low complexity" evidence="2">
    <location>
        <begin position="136"/>
        <end position="147"/>
    </location>
</feature>
<reference evidence="5" key="1">
    <citation type="submission" date="2015-06" db="UniProtKB">
        <authorList>
            <consortium name="EnsemblPlants"/>
        </authorList>
    </citation>
    <scope>IDENTIFICATION</scope>
</reference>